<sequence length="331" mass="36237">MSLGSAPATPVTSADIDFGTYRGSCATTDLGFESRLRRLTRLRREKRWQRFWVADDAIALGGALIATGPAGIASLWAFDRVEREMLVDSSSMLPPFVVRIDDNPTAATTATARFLDCRFAVGQRGDRRHVSSRLGETKFALGYEVPAADPITAVCPVDTGRKDDSKPVASVNITQKSACLPVSGWINAGDRSHRLGEDAVGMLDYSHGLLGRETVWRWAIASGYATDGTSVGFNVVDGFNEGLENVVWIDGSPRAIESAHTLFEDDSEWRIETADGELSVALTTEGVRCQNVDFGPFDLQTRMPIGRWHGTIGNREIEDIYGVAEIHRARW</sequence>
<gene>
    <name evidence="1" type="ORF">ACFQL7_13260</name>
</gene>
<organism evidence="1 2">
    <name type="scientific">Halocatena marina</name>
    <dbReference type="NCBI Taxonomy" id="2934937"/>
    <lineage>
        <taxon>Archaea</taxon>
        <taxon>Methanobacteriati</taxon>
        <taxon>Methanobacteriota</taxon>
        <taxon>Stenosarchaea group</taxon>
        <taxon>Halobacteria</taxon>
        <taxon>Halobacteriales</taxon>
        <taxon>Natronomonadaceae</taxon>
        <taxon>Halocatena</taxon>
    </lineage>
</organism>
<dbReference type="EMBL" id="JBHTAX010000001">
    <property type="protein sequence ID" value="MFC7190707.1"/>
    <property type="molecule type" value="Genomic_DNA"/>
</dbReference>
<dbReference type="Pfam" id="PF10974">
    <property type="entry name" value="DUF2804"/>
    <property type="match status" value="1"/>
</dbReference>
<accession>A0ABD5YQJ4</accession>
<proteinExistence type="predicted"/>
<dbReference type="PANTHER" id="PTHR35868:SF4">
    <property type="entry name" value="DUF2804 DOMAIN-CONTAINING PROTEIN"/>
    <property type="match status" value="1"/>
</dbReference>
<evidence type="ECO:0000313" key="2">
    <source>
        <dbReference type="Proteomes" id="UP001596417"/>
    </source>
</evidence>
<keyword evidence="2" id="KW-1185">Reference proteome</keyword>
<reference evidence="1 2" key="1">
    <citation type="journal article" date="2019" name="Int. J. Syst. Evol. Microbiol.">
        <title>The Global Catalogue of Microorganisms (GCM) 10K type strain sequencing project: providing services to taxonomists for standard genome sequencing and annotation.</title>
        <authorList>
            <consortium name="The Broad Institute Genomics Platform"/>
            <consortium name="The Broad Institute Genome Sequencing Center for Infectious Disease"/>
            <person name="Wu L."/>
            <person name="Ma J."/>
        </authorList>
    </citation>
    <scope>NUCLEOTIDE SEQUENCE [LARGE SCALE GENOMIC DNA]</scope>
    <source>
        <strain evidence="1 2">RDMS1</strain>
    </source>
</reference>
<dbReference type="GeneID" id="76200351"/>
<comment type="caution">
    <text evidence="1">The sequence shown here is derived from an EMBL/GenBank/DDBJ whole genome shotgun (WGS) entry which is preliminary data.</text>
</comment>
<dbReference type="Proteomes" id="UP001596417">
    <property type="component" value="Unassembled WGS sequence"/>
</dbReference>
<dbReference type="InterPro" id="IPR021243">
    <property type="entry name" value="DUF2804"/>
</dbReference>
<dbReference type="AlphaFoldDB" id="A0ABD5YQJ4"/>
<name>A0ABD5YQJ4_9EURY</name>
<dbReference type="PANTHER" id="PTHR35868">
    <property type="entry name" value="DUF2804 DOMAIN-CONTAINING PROTEIN-RELATED"/>
    <property type="match status" value="1"/>
</dbReference>
<evidence type="ECO:0000313" key="1">
    <source>
        <dbReference type="EMBL" id="MFC7190707.1"/>
    </source>
</evidence>
<dbReference type="RefSeq" id="WP_248907953.1">
    <property type="nucleotide sequence ID" value="NZ_CP109979.1"/>
</dbReference>
<protein>
    <submittedName>
        <fullName evidence="1">DUF2804 family protein</fullName>
    </submittedName>
</protein>